<evidence type="ECO:0000259" key="5">
    <source>
        <dbReference type="PROSITE" id="PS50102"/>
    </source>
</evidence>
<dbReference type="SUPFAM" id="SSF54928">
    <property type="entry name" value="RNA-binding domain, RBD"/>
    <property type="match status" value="1"/>
</dbReference>
<dbReference type="Gene3D" id="3.30.70.330">
    <property type="match status" value="1"/>
</dbReference>
<dbReference type="PROSITE" id="PS50102">
    <property type="entry name" value="RRM"/>
    <property type="match status" value="1"/>
</dbReference>
<gene>
    <name evidence="6" type="ORF">PVK06_016610</name>
</gene>
<reference evidence="6 7" key="1">
    <citation type="submission" date="2023-03" db="EMBL/GenBank/DDBJ databases">
        <title>WGS of Gossypium arboreum.</title>
        <authorList>
            <person name="Yu D."/>
        </authorList>
    </citation>
    <scope>NUCLEOTIDE SEQUENCE [LARGE SCALE GENOMIC DNA]</scope>
    <source>
        <tissue evidence="6">Leaf</tissue>
    </source>
</reference>
<sequence length="662" mass="71860">MENGNVVTVFVYNIPISMHWKGLWALFGYHGEVVDAFIPTKRCRNGKRFGFVRFSNERDAQRVIMRLNGFFLLGKRIRLKMARYNGRRKFWRKASFQKEQEWSVDLVQEDKSEESFENDAKSEVKIDKRVVQGHVEEEWLWNLQKCVVCESILICDSKSLNDRIAKTGLGEIIVRRIQGRHFLVEIPDEELLDLLRQIEWSYLKDFFIKIEPWSEKLKINERVAWIEVSGVPLHCWKYETFKLVAGLWGKLVSVGENLTKVHNFKKIGLLISITQSNVVDDLVRMTVGDDLFLVRVRERGLTELKDDRIKLEIPSEGREIVMSRELLDINLENGNNINVCQRMIEMENKEAAAESISKVIKMGKVDGVDKCLGRPLEEVKDMSLAVVEDPFEVTKDRGKKKGLNKKIRSMYEIQNSSLTINERKKRDRAPQKEKGKEFCKDDERIANLSLSDSDISNRMRVILSEANNTWTIGKKLGFSVRFGQLGCCFSGGFGDDELGLVGVGGSSDGGCGFGFEGGLGLGTGDGCGFGSEGGLGLVTVNGCGFGSEGGLGLGTGGGCGFGSEGGLGLATVGGCGCGFGLGIGGGCGFGSEGGSGLATGGGCGCRFGSGTSGGCGFGSDGEFSGSCGFGSGTGCRFGLGTGGGCGFGSITGDGGCGEMDVT</sequence>
<dbReference type="InterPro" id="IPR000504">
    <property type="entry name" value="RRM_dom"/>
</dbReference>
<dbReference type="PANTHER" id="PTHR23147">
    <property type="entry name" value="SERINE/ARGININE RICH SPLICING FACTOR"/>
    <property type="match status" value="1"/>
</dbReference>
<evidence type="ECO:0000256" key="1">
    <source>
        <dbReference type="ARBA" id="ARBA00022664"/>
    </source>
</evidence>
<dbReference type="Proteomes" id="UP001358586">
    <property type="component" value="Chromosome 5"/>
</dbReference>
<dbReference type="SMART" id="SM00360">
    <property type="entry name" value="RRM"/>
    <property type="match status" value="1"/>
</dbReference>
<dbReference type="InterPro" id="IPR012677">
    <property type="entry name" value="Nucleotide-bd_a/b_plait_sf"/>
</dbReference>
<keyword evidence="3" id="KW-0508">mRNA splicing</keyword>
<keyword evidence="4" id="KW-0694">RNA-binding</keyword>
<evidence type="ECO:0000313" key="7">
    <source>
        <dbReference type="Proteomes" id="UP001358586"/>
    </source>
</evidence>
<feature type="domain" description="RRM" evidence="5">
    <location>
        <begin position="7"/>
        <end position="84"/>
    </location>
</feature>
<dbReference type="Pfam" id="PF00076">
    <property type="entry name" value="RRM_1"/>
    <property type="match status" value="1"/>
</dbReference>
<evidence type="ECO:0000313" key="6">
    <source>
        <dbReference type="EMBL" id="KAK5832807.1"/>
    </source>
</evidence>
<evidence type="ECO:0000256" key="4">
    <source>
        <dbReference type="PROSITE-ProRule" id="PRU00176"/>
    </source>
</evidence>
<keyword evidence="1" id="KW-0507">mRNA processing</keyword>
<dbReference type="CDD" id="cd00590">
    <property type="entry name" value="RRM_SF"/>
    <property type="match status" value="1"/>
</dbReference>
<proteinExistence type="predicted"/>
<dbReference type="EMBL" id="JARKNE010000005">
    <property type="protein sequence ID" value="KAK5832807.1"/>
    <property type="molecule type" value="Genomic_DNA"/>
</dbReference>
<comment type="caution">
    <text evidence="6">The sequence shown here is derived from an EMBL/GenBank/DDBJ whole genome shotgun (WGS) entry which is preliminary data.</text>
</comment>
<dbReference type="InterPro" id="IPR035979">
    <property type="entry name" value="RBD_domain_sf"/>
</dbReference>
<organism evidence="6 7">
    <name type="scientific">Gossypium arboreum</name>
    <name type="common">Tree cotton</name>
    <name type="synonym">Gossypium nanking</name>
    <dbReference type="NCBI Taxonomy" id="29729"/>
    <lineage>
        <taxon>Eukaryota</taxon>
        <taxon>Viridiplantae</taxon>
        <taxon>Streptophyta</taxon>
        <taxon>Embryophyta</taxon>
        <taxon>Tracheophyta</taxon>
        <taxon>Spermatophyta</taxon>
        <taxon>Magnoliopsida</taxon>
        <taxon>eudicotyledons</taxon>
        <taxon>Gunneridae</taxon>
        <taxon>Pentapetalae</taxon>
        <taxon>rosids</taxon>
        <taxon>malvids</taxon>
        <taxon>Malvales</taxon>
        <taxon>Malvaceae</taxon>
        <taxon>Malvoideae</taxon>
        <taxon>Gossypium</taxon>
    </lineage>
</organism>
<dbReference type="InterPro" id="IPR050907">
    <property type="entry name" value="SRSF"/>
</dbReference>
<accession>A0ABR0Q183</accession>
<keyword evidence="7" id="KW-1185">Reference proteome</keyword>
<keyword evidence="2" id="KW-0747">Spliceosome</keyword>
<name>A0ABR0Q183_GOSAR</name>
<evidence type="ECO:0000256" key="3">
    <source>
        <dbReference type="ARBA" id="ARBA00023187"/>
    </source>
</evidence>
<protein>
    <recommendedName>
        <fullName evidence="5">RRM domain-containing protein</fullName>
    </recommendedName>
</protein>
<evidence type="ECO:0000256" key="2">
    <source>
        <dbReference type="ARBA" id="ARBA00022728"/>
    </source>
</evidence>